<name>A0ACC6L0X6_9SPHI</name>
<dbReference type="Proteomes" id="UP001246858">
    <property type="component" value="Unassembled WGS sequence"/>
</dbReference>
<organism evidence="1 2">
    <name type="scientific">Pedobacter africanus</name>
    <dbReference type="NCBI Taxonomy" id="151894"/>
    <lineage>
        <taxon>Bacteria</taxon>
        <taxon>Pseudomonadati</taxon>
        <taxon>Bacteroidota</taxon>
        <taxon>Sphingobacteriia</taxon>
        <taxon>Sphingobacteriales</taxon>
        <taxon>Sphingobacteriaceae</taxon>
        <taxon>Pedobacter</taxon>
    </lineage>
</organism>
<dbReference type="EMBL" id="JAVDTF010000003">
    <property type="protein sequence ID" value="MDR6785149.1"/>
    <property type="molecule type" value="Genomic_DNA"/>
</dbReference>
<reference evidence="1" key="1">
    <citation type="submission" date="2023-07" db="EMBL/GenBank/DDBJ databases">
        <title>Sorghum-associated microbial communities from plants grown in Nebraska, USA.</title>
        <authorList>
            <person name="Schachtman D."/>
        </authorList>
    </citation>
    <scope>NUCLEOTIDE SEQUENCE</scope>
    <source>
        <strain evidence="1">2697</strain>
    </source>
</reference>
<protein>
    <submittedName>
        <fullName evidence="1">Uncharacterized protein</fullName>
    </submittedName>
</protein>
<keyword evidence="2" id="KW-1185">Reference proteome</keyword>
<evidence type="ECO:0000313" key="2">
    <source>
        <dbReference type="Proteomes" id="UP001246858"/>
    </source>
</evidence>
<gene>
    <name evidence="1" type="ORF">J2X78_003723</name>
</gene>
<comment type="caution">
    <text evidence="1">The sequence shown here is derived from an EMBL/GenBank/DDBJ whole genome shotgun (WGS) entry which is preliminary data.</text>
</comment>
<evidence type="ECO:0000313" key="1">
    <source>
        <dbReference type="EMBL" id="MDR6785149.1"/>
    </source>
</evidence>
<accession>A0ACC6L0X6</accession>
<sequence>MESINIKAGILTLVLLLFTYFFYLRQPLNFLSLGAVAGTAALVLLIALVYFFGIKFIGYAIQHKIYPSIALRVLLPFVTLALIGWLLYAFIGVKPFGSSKDFLAIFSNFASRHLLYIAVCTTLTGLAFSFPTKKDSIADAILLRQNLLFLTVTALAFVLSVFAVYKVKRIDQPGLDPKYTGYKSLNENQDLKHYKLEQLPVSEPGAILDQPYLLPHKQELVLVSISGSSNRIPPVERIYKLDQNGKLISSVNAQVLTASDFFPLVLQADGLLTDHSGKQLITWIFDGNTNRQAKDQLVKNKEWTFEPLAESKAHIKMVYFNKTAAFHCNNLKELKYNGSRYYDIALQKETLKIKVDSVFSHSDNLGNCTEKKLEYYSSAALNFSLLRLNEREYYIIRPTP</sequence>
<proteinExistence type="predicted"/>